<dbReference type="Pfam" id="PF10969">
    <property type="entry name" value="DUF2771"/>
    <property type="match status" value="1"/>
</dbReference>
<organism evidence="2 3">
    <name type="scientific">Corynebacterium deserti GIMN1.010</name>
    <dbReference type="NCBI Taxonomy" id="931089"/>
    <lineage>
        <taxon>Bacteria</taxon>
        <taxon>Bacillati</taxon>
        <taxon>Actinomycetota</taxon>
        <taxon>Actinomycetes</taxon>
        <taxon>Mycobacteriales</taxon>
        <taxon>Corynebacteriaceae</taxon>
        <taxon>Corynebacterium</taxon>
    </lineage>
</organism>
<protein>
    <submittedName>
        <fullName evidence="2">Uncharacterized protein</fullName>
    </submittedName>
</protein>
<dbReference type="InterPro" id="IPR024495">
    <property type="entry name" value="DUF2771"/>
</dbReference>
<dbReference type="AlphaFoldDB" id="A0A0M3Q997"/>
<dbReference type="PATRIC" id="fig|931089.4.peg.834"/>
<dbReference type="EMBL" id="CP009220">
    <property type="protein sequence ID" value="ALC05273.1"/>
    <property type="molecule type" value="Genomic_DNA"/>
</dbReference>
<dbReference type="STRING" id="931089.CDES_04135"/>
<dbReference type="KEGG" id="cdx:CDES_04135"/>
<gene>
    <name evidence="2" type="ORF">CDES_04135</name>
</gene>
<evidence type="ECO:0000313" key="2">
    <source>
        <dbReference type="EMBL" id="ALC05273.1"/>
    </source>
</evidence>
<sequence length="179" mass="19778">MASRKTKRKNLIQILSLTVAVVLVVIVSVMFQQWWNDRPEPLPEDISITASAPAGEVEVFPFSICEPGVECAENEVPTLNVGADEELHLSIPESIHDHDWYLLTIYDDPAANDEFYHTSYDATEATVPGSVDPLEEGGERPRLVVVEVSSVMIGQDENGEESPYTVTWSLSTMDNAEGE</sequence>
<proteinExistence type="predicted"/>
<keyword evidence="1" id="KW-0812">Transmembrane</keyword>
<accession>A0A0M3Q997</accession>
<dbReference type="RefSeq" id="WP_053544374.1">
    <property type="nucleotide sequence ID" value="NZ_CP009220.1"/>
</dbReference>
<evidence type="ECO:0000313" key="3">
    <source>
        <dbReference type="Proteomes" id="UP000068067"/>
    </source>
</evidence>
<feature type="transmembrane region" description="Helical" evidence="1">
    <location>
        <begin position="12"/>
        <end position="35"/>
    </location>
</feature>
<keyword evidence="1" id="KW-1133">Transmembrane helix</keyword>
<evidence type="ECO:0000256" key="1">
    <source>
        <dbReference type="SAM" id="Phobius"/>
    </source>
</evidence>
<reference evidence="2 3" key="1">
    <citation type="submission" date="2014-08" db="EMBL/GenBank/DDBJ databases">
        <title>Complete genome sequence of Corynebacterium deserti GIMN1.010 (=DSM 45689), isolated from desert sand in western China.</title>
        <authorList>
            <person name="Ruckert C."/>
            <person name="Albersmeier A."/>
            <person name="Kalinowski J."/>
        </authorList>
    </citation>
    <scope>NUCLEOTIDE SEQUENCE [LARGE SCALE GENOMIC DNA]</scope>
    <source>
        <strain evidence="2 3">GIMN1.010</strain>
    </source>
</reference>
<name>A0A0M3Q997_9CORY</name>
<dbReference type="Proteomes" id="UP000068067">
    <property type="component" value="Chromosome"/>
</dbReference>
<dbReference type="OrthoDB" id="4424536at2"/>
<keyword evidence="3" id="KW-1185">Reference proteome</keyword>
<keyword evidence="1" id="KW-0472">Membrane</keyword>